<evidence type="ECO:0000256" key="1">
    <source>
        <dbReference type="SAM" id="MobiDB-lite"/>
    </source>
</evidence>
<accession>A0A2T7A255</accession>
<proteinExistence type="predicted"/>
<reference evidence="2 3" key="1">
    <citation type="submission" date="2017-04" db="EMBL/GenBank/DDBJ databases">
        <title>Draft genome sequence of Tuber borchii Vittad., a whitish edible truffle.</title>
        <authorList>
            <consortium name="DOE Joint Genome Institute"/>
            <person name="Murat C."/>
            <person name="Kuo A."/>
            <person name="Barry K.W."/>
            <person name="Clum A."/>
            <person name="Dockter R.B."/>
            <person name="Fauchery L."/>
            <person name="Iotti M."/>
            <person name="Kohler A."/>
            <person name="Labutti K."/>
            <person name="Lindquist E.A."/>
            <person name="Lipzen A."/>
            <person name="Ohm R.A."/>
            <person name="Wang M."/>
            <person name="Grigoriev I.V."/>
            <person name="Zambonelli A."/>
            <person name="Martin F.M."/>
        </authorList>
    </citation>
    <scope>NUCLEOTIDE SEQUENCE [LARGE SCALE GENOMIC DNA]</scope>
    <source>
        <strain evidence="2 3">Tbo3840</strain>
    </source>
</reference>
<gene>
    <name evidence="2" type="ORF">B9Z19DRAFT_1121719</name>
</gene>
<evidence type="ECO:0000313" key="3">
    <source>
        <dbReference type="Proteomes" id="UP000244722"/>
    </source>
</evidence>
<name>A0A2T7A255_TUBBO</name>
<feature type="compositionally biased region" description="Low complexity" evidence="1">
    <location>
        <begin position="461"/>
        <end position="471"/>
    </location>
</feature>
<protein>
    <submittedName>
        <fullName evidence="2">Uncharacterized protein</fullName>
    </submittedName>
</protein>
<dbReference type="EMBL" id="NESQ01000039">
    <property type="protein sequence ID" value="PUU81819.1"/>
    <property type="molecule type" value="Genomic_DNA"/>
</dbReference>
<dbReference type="Proteomes" id="UP000244722">
    <property type="component" value="Unassembled WGS sequence"/>
</dbReference>
<feature type="compositionally biased region" description="Basic residues" evidence="1">
    <location>
        <begin position="320"/>
        <end position="339"/>
    </location>
</feature>
<sequence>MYYNGKAYSTTPARATDEEIEDDLAQMRKTWDGKPYVKPALSKEVLPEFDYCGYNGREKAGSSFAKPNEPREPFMKKVVQDSQFKAKEAEPLLDACNAGGEPLAMKEVFQENQLKEKEVESSLASETPTALAPIACAVDAGAPATSRKSKIPEIPDPTNSPLTSSLYGQMRQTENKQGPPHKKLRTTNGAVNRTATQKARYAGGERIKKTARVGIASSVVDKSRAKAAPSVIPAGAKPLPANTEKSAGESAIVSKGLAVVIFTRASSRGIIRKDKSPTAAVRETEDPIHEIVTDKEDKSSTSFESGDDLKKDASYTPVTPRKRRVARKGKAPVASRKRAAPNTAVAPPRRCVRRKAAAPEESITRATTSLGETGTALTKENVKPAVGPREHKEKRVDTPKVRAIVPQQAGPPAAPEVDSTLTAEKSTPTPTTNSVRGEIAVPEEHAPPAAVSETSVGSVEAATPATTSAPPVRVRRLWYRIPAERSRCHLA</sequence>
<feature type="compositionally biased region" description="Basic and acidic residues" evidence="1">
    <location>
        <begin position="388"/>
        <end position="400"/>
    </location>
</feature>
<dbReference type="OrthoDB" id="10675778at2759"/>
<feature type="compositionally biased region" description="Polar residues" evidence="1">
    <location>
        <begin position="419"/>
        <end position="435"/>
    </location>
</feature>
<feature type="region of interest" description="Disordered" evidence="1">
    <location>
        <begin position="292"/>
        <end position="472"/>
    </location>
</feature>
<feature type="compositionally biased region" description="Polar residues" evidence="1">
    <location>
        <begin position="364"/>
        <end position="378"/>
    </location>
</feature>
<organism evidence="2 3">
    <name type="scientific">Tuber borchii</name>
    <name type="common">White truffle</name>
    <dbReference type="NCBI Taxonomy" id="42251"/>
    <lineage>
        <taxon>Eukaryota</taxon>
        <taxon>Fungi</taxon>
        <taxon>Dikarya</taxon>
        <taxon>Ascomycota</taxon>
        <taxon>Pezizomycotina</taxon>
        <taxon>Pezizomycetes</taxon>
        <taxon>Pezizales</taxon>
        <taxon>Tuberaceae</taxon>
        <taxon>Tuber</taxon>
    </lineage>
</organism>
<keyword evidence="3" id="KW-1185">Reference proteome</keyword>
<comment type="caution">
    <text evidence="2">The sequence shown here is derived from an EMBL/GenBank/DDBJ whole genome shotgun (WGS) entry which is preliminary data.</text>
</comment>
<evidence type="ECO:0000313" key="2">
    <source>
        <dbReference type="EMBL" id="PUU81819.1"/>
    </source>
</evidence>
<dbReference type="AlphaFoldDB" id="A0A2T7A255"/>